<feature type="coiled-coil region" evidence="1">
    <location>
        <begin position="6"/>
        <end position="36"/>
    </location>
</feature>
<comment type="caution">
    <text evidence="2">The sequence shown here is derived from an EMBL/GenBank/DDBJ whole genome shotgun (WGS) entry which is preliminary data.</text>
</comment>
<gene>
    <name evidence="2" type="ORF">S01H1_82453</name>
</gene>
<reference evidence="2" key="1">
    <citation type="journal article" date="2014" name="Front. Microbiol.">
        <title>High frequency of phylogenetically diverse reductive dehalogenase-homologous genes in deep subseafloor sedimentary metagenomes.</title>
        <authorList>
            <person name="Kawai M."/>
            <person name="Futagami T."/>
            <person name="Toyoda A."/>
            <person name="Takaki Y."/>
            <person name="Nishi S."/>
            <person name="Hori S."/>
            <person name="Arai W."/>
            <person name="Tsubouchi T."/>
            <person name="Morono Y."/>
            <person name="Uchiyama I."/>
            <person name="Ito T."/>
            <person name="Fujiyama A."/>
            <person name="Inagaki F."/>
            <person name="Takami H."/>
        </authorList>
    </citation>
    <scope>NUCLEOTIDE SEQUENCE</scope>
    <source>
        <strain evidence="2">Expedition CK06-06</strain>
    </source>
</reference>
<sequence>MPEKIENDVKALVEELAQTKKELREALAQVKRYETSDYRLDEEVRAAKALTDWGVRKRVEDIDRRITDLCEKGTETRSLT</sequence>
<keyword evidence="1" id="KW-0175">Coiled coil</keyword>
<proteinExistence type="predicted"/>
<accession>X0Y2I2</accession>
<dbReference type="EMBL" id="BARS01055897">
    <property type="protein sequence ID" value="GAG49915.1"/>
    <property type="molecule type" value="Genomic_DNA"/>
</dbReference>
<protein>
    <submittedName>
        <fullName evidence="2">Uncharacterized protein</fullName>
    </submittedName>
</protein>
<name>X0Y2I2_9ZZZZ</name>
<evidence type="ECO:0000256" key="1">
    <source>
        <dbReference type="SAM" id="Coils"/>
    </source>
</evidence>
<feature type="non-terminal residue" evidence="2">
    <location>
        <position position="80"/>
    </location>
</feature>
<organism evidence="2">
    <name type="scientific">marine sediment metagenome</name>
    <dbReference type="NCBI Taxonomy" id="412755"/>
    <lineage>
        <taxon>unclassified sequences</taxon>
        <taxon>metagenomes</taxon>
        <taxon>ecological metagenomes</taxon>
    </lineage>
</organism>
<evidence type="ECO:0000313" key="2">
    <source>
        <dbReference type="EMBL" id="GAG49915.1"/>
    </source>
</evidence>
<dbReference type="AlphaFoldDB" id="X0Y2I2"/>